<evidence type="ECO:0000313" key="1">
    <source>
        <dbReference type="EMBL" id="KAI6084175.1"/>
    </source>
</evidence>
<accession>A0ACC0CVN0</accession>
<gene>
    <name evidence="1" type="ORF">F4821DRAFT_178291</name>
</gene>
<reference evidence="1 2" key="1">
    <citation type="journal article" date="2022" name="New Phytol.">
        <title>Ecological generalism drives hyperdiversity of secondary metabolite gene clusters in xylarialean endophytes.</title>
        <authorList>
            <person name="Franco M.E.E."/>
            <person name="Wisecaver J.H."/>
            <person name="Arnold A.E."/>
            <person name="Ju Y.M."/>
            <person name="Slot J.C."/>
            <person name="Ahrendt S."/>
            <person name="Moore L.P."/>
            <person name="Eastman K.E."/>
            <person name="Scott K."/>
            <person name="Konkel Z."/>
            <person name="Mondo S.J."/>
            <person name="Kuo A."/>
            <person name="Hayes R.D."/>
            <person name="Haridas S."/>
            <person name="Andreopoulos B."/>
            <person name="Riley R."/>
            <person name="LaButti K."/>
            <person name="Pangilinan J."/>
            <person name="Lipzen A."/>
            <person name="Amirebrahimi M."/>
            <person name="Yan J."/>
            <person name="Adam C."/>
            <person name="Keymanesh K."/>
            <person name="Ng V."/>
            <person name="Louie K."/>
            <person name="Northen T."/>
            <person name="Drula E."/>
            <person name="Henrissat B."/>
            <person name="Hsieh H.M."/>
            <person name="Youens-Clark K."/>
            <person name="Lutzoni F."/>
            <person name="Miadlikowska J."/>
            <person name="Eastwood D.C."/>
            <person name="Hamelin R.C."/>
            <person name="Grigoriev I.V."/>
            <person name="U'Ren J.M."/>
        </authorList>
    </citation>
    <scope>NUCLEOTIDE SEQUENCE [LARGE SCALE GENOMIC DNA]</scope>
    <source>
        <strain evidence="1 2">ER1909</strain>
    </source>
</reference>
<dbReference type="EMBL" id="MU394341">
    <property type="protein sequence ID" value="KAI6084175.1"/>
    <property type="molecule type" value="Genomic_DNA"/>
</dbReference>
<sequence length="343" mass="37954">MSQLLESRSAFESRFVGFLYRQFLMHRKPYPPGTTLSGQTAIVTGSNSGLGFESARQLLQLGLSQLIVAVRSQAKGDAAADKLRKEFPSATISVWLLDMASYDSVTSFPKKCETLSRIDLVILNAGVQADQFKLLESTQHETDFQVNYLSTSLLAILLLPVLRAKKAPSSVLPPRLSIVSSDTAYWAPLKTTGRILAQFDQPELFDPMRAYQCSKLAQLFFIEKLTEHISAEDVIVNASNPGLCKGTDFSEDITSPLISQAFFWVFQNVCGRTVEVGASAMVDAVLVKGTESHGSYVSDWTIQPYPPIMYTKEGREVGERIWEETMEELNFAGASKIVQGMKQ</sequence>
<evidence type="ECO:0000313" key="2">
    <source>
        <dbReference type="Proteomes" id="UP001497680"/>
    </source>
</evidence>
<dbReference type="Proteomes" id="UP001497680">
    <property type="component" value="Unassembled WGS sequence"/>
</dbReference>
<keyword evidence="2" id="KW-1185">Reference proteome</keyword>
<proteinExistence type="predicted"/>
<name>A0ACC0CVN0_9PEZI</name>
<comment type="caution">
    <text evidence="1">The sequence shown here is derived from an EMBL/GenBank/DDBJ whole genome shotgun (WGS) entry which is preliminary data.</text>
</comment>
<organism evidence="1 2">
    <name type="scientific">Hypoxylon rubiginosum</name>
    <dbReference type="NCBI Taxonomy" id="110542"/>
    <lineage>
        <taxon>Eukaryota</taxon>
        <taxon>Fungi</taxon>
        <taxon>Dikarya</taxon>
        <taxon>Ascomycota</taxon>
        <taxon>Pezizomycotina</taxon>
        <taxon>Sordariomycetes</taxon>
        <taxon>Xylariomycetidae</taxon>
        <taxon>Xylariales</taxon>
        <taxon>Hypoxylaceae</taxon>
        <taxon>Hypoxylon</taxon>
    </lineage>
</organism>
<protein>
    <submittedName>
        <fullName evidence="1">NAD(P)-binding protein</fullName>
    </submittedName>
</protein>